<name>A0A9X2L4Y2_9BACT</name>
<proteinExistence type="predicted"/>
<organism evidence="2 3">
    <name type="scientific">Gracilimonas sediminicola</name>
    <dbReference type="NCBI Taxonomy" id="2952158"/>
    <lineage>
        <taxon>Bacteria</taxon>
        <taxon>Pseudomonadati</taxon>
        <taxon>Balneolota</taxon>
        <taxon>Balneolia</taxon>
        <taxon>Balneolales</taxon>
        <taxon>Balneolaceae</taxon>
        <taxon>Gracilimonas</taxon>
    </lineage>
</organism>
<evidence type="ECO:0000313" key="3">
    <source>
        <dbReference type="Proteomes" id="UP001139125"/>
    </source>
</evidence>
<reference evidence="2" key="1">
    <citation type="submission" date="2022-06" db="EMBL/GenBank/DDBJ databases">
        <title>Gracilimonas sp. CAU 1638 isolated from sea sediment.</title>
        <authorList>
            <person name="Kim W."/>
        </authorList>
    </citation>
    <scope>NUCLEOTIDE SEQUENCE</scope>
    <source>
        <strain evidence="2">CAU 1638</strain>
    </source>
</reference>
<gene>
    <name evidence="2" type="ORF">NM125_12705</name>
</gene>
<dbReference type="Proteomes" id="UP001139125">
    <property type="component" value="Unassembled WGS sequence"/>
</dbReference>
<dbReference type="RefSeq" id="WP_255135326.1">
    <property type="nucleotide sequence ID" value="NZ_JANDBC010000002.1"/>
</dbReference>
<comment type="caution">
    <text evidence="2">The sequence shown here is derived from an EMBL/GenBank/DDBJ whole genome shotgun (WGS) entry which is preliminary data.</text>
</comment>
<keyword evidence="3" id="KW-1185">Reference proteome</keyword>
<protein>
    <submittedName>
        <fullName evidence="2">Smr/MutS family protein</fullName>
    </submittedName>
</protein>
<feature type="domain" description="Smr" evidence="1">
    <location>
        <begin position="1"/>
        <end position="36"/>
    </location>
</feature>
<dbReference type="PROSITE" id="PS50828">
    <property type="entry name" value="SMR"/>
    <property type="match status" value="1"/>
</dbReference>
<accession>A0A9X2L4Y2</accession>
<evidence type="ECO:0000313" key="2">
    <source>
        <dbReference type="EMBL" id="MCP9292440.1"/>
    </source>
</evidence>
<dbReference type="AlphaFoldDB" id="A0A9X2L4Y2"/>
<sequence>MIQTPIYDLNTRKDVKNVETAPIERGGAGCTIVELK</sequence>
<evidence type="ECO:0000259" key="1">
    <source>
        <dbReference type="PROSITE" id="PS50828"/>
    </source>
</evidence>
<dbReference type="InterPro" id="IPR002625">
    <property type="entry name" value="Smr_dom"/>
</dbReference>
<dbReference type="EMBL" id="JANDBC010000002">
    <property type="protein sequence ID" value="MCP9292440.1"/>
    <property type="molecule type" value="Genomic_DNA"/>
</dbReference>